<dbReference type="InterPro" id="IPR020846">
    <property type="entry name" value="MFS_dom"/>
</dbReference>
<dbReference type="GO" id="GO:0022857">
    <property type="term" value="F:transmembrane transporter activity"/>
    <property type="evidence" value="ECO:0007669"/>
    <property type="project" value="InterPro"/>
</dbReference>
<organism evidence="9 10">
    <name type="scientific">Adlercreutzia equolifaciens subsp. celatus</name>
    <dbReference type="NCBI Taxonomy" id="394340"/>
    <lineage>
        <taxon>Bacteria</taxon>
        <taxon>Bacillati</taxon>
        <taxon>Actinomycetota</taxon>
        <taxon>Coriobacteriia</taxon>
        <taxon>Eggerthellales</taxon>
        <taxon>Eggerthellaceae</taxon>
        <taxon>Adlercreutzia</taxon>
    </lineage>
</organism>
<evidence type="ECO:0000256" key="4">
    <source>
        <dbReference type="ARBA" id="ARBA00022989"/>
    </source>
</evidence>
<name>A0A369P5T8_9ACTN</name>
<feature type="transmembrane region" description="Helical" evidence="7">
    <location>
        <begin position="296"/>
        <end position="314"/>
    </location>
</feature>
<evidence type="ECO:0000256" key="5">
    <source>
        <dbReference type="ARBA" id="ARBA00023136"/>
    </source>
</evidence>
<protein>
    <submittedName>
        <fullName evidence="9">MFS transporter</fullName>
    </submittedName>
</protein>
<dbReference type="SUPFAM" id="SSF103473">
    <property type="entry name" value="MFS general substrate transporter"/>
    <property type="match status" value="1"/>
</dbReference>
<evidence type="ECO:0000256" key="6">
    <source>
        <dbReference type="SAM" id="MobiDB-lite"/>
    </source>
</evidence>
<dbReference type="Gene3D" id="1.20.1250.20">
    <property type="entry name" value="MFS general substrate transporter like domains"/>
    <property type="match status" value="2"/>
</dbReference>
<feature type="transmembrane region" description="Helical" evidence="7">
    <location>
        <begin position="220"/>
        <end position="241"/>
    </location>
</feature>
<keyword evidence="4 7" id="KW-1133">Transmembrane helix</keyword>
<feature type="transmembrane region" description="Helical" evidence="7">
    <location>
        <begin position="335"/>
        <end position="357"/>
    </location>
</feature>
<evidence type="ECO:0000256" key="3">
    <source>
        <dbReference type="ARBA" id="ARBA00022692"/>
    </source>
</evidence>
<evidence type="ECO:0000256" key="1">
    <source>
        <dbReference type="ARBA" id="ARBA00004651"/>
    </source>
</evidence>
<feature type="region of interest" description="Disordered" evidence="6">
    <location>
        <begin position="1"/>
        <end position="35"/>
    </location>
</feature>
<feature type="transmembrane region" description="Helical" evidence="7">
    <location>
        <begin position="401"/>
        <end position="421"/>
    </location>
</feature>
<gene>
    <name evidence="9" type="ORF">C1850_02190</name>
</gene>
<feature type="transmembrane region" description="Helical" evidence="7">
    <location>
        <begin position="474"/>
        <end position="496"/>
    </location>
</feature>
<evidence type="ECO:0000256" key="7">
    <source>
        <dbReference type="SAM" id="Phobius"/>
    </source>
</evidence>
<feature type="compositionally biased region" description="Basic and acidic residues" evidence="6">
    <location>
        <begin position="7"/>
        <end position="28"/>
    </location>
</feature>
<feature type="domain" description="Major facilitator superfamily (MFS) profile" evidence="8">
    <location>
        <begin position="68"/>
        <end position="530"/>
    </location>
</feature>
<comment type="subcellular location">
    <subcellularLocation>
        <location evidence="1">Cell membrane</location>
        <topology evidence="1">Multi-pass membrane protein</topology>
    </subcellularLocation>
</comment>
<dbReference type="PROSITE" id="PS50850">
    <property type="entry name" value="MFS"/>
    <property type="match status" value="1"/>
</dbReference>
<dbReference type="GO" id="GO:0005886">
    <property type="term" value="C:plasma membrane"/>
    <property type="evidence" value="ECO:0007669"/>
    <property type="project" value="UniProtKB-SubCell"/>
</dbReference>
<reference evidence="9 10" key="1">
    <citation type="journal article" date="2018" name="Elife">
        <title>Discovery and characterization of a prevalent human gut bacterial enzyme sufficient for the inactivation of a family of plant toxins.</title>
        <authorList>
            <person name="Koppel N."/>
            <person name="Bisanz J.E."/>
            <person name="Pandelia M.E."/>
            <person name="Turnbaugh P.J."/>
            <person name="Balskus E.P."/>
        </authorList>
    </citation>
    <scope>NUCLEOTIDE SEQUENCE [LARGE SCALE GENOMIC DNA]</scope>
    <source>
        <strain evidence="9 10">OB21 GAM 11</strain>
    </source>
</reference>
<keyword evidence="5 7" id="KW-0472">Membrane</keyword>
<feature type="transmembrane region" description="Helical" evidence="7">
    <location>
        <begin position="369"/>
        <end position="389"/>
    </location>
</feature>
<dbReference type="AlphaFoldDB" id="A0A369P5T8"/>
<sequence length="594" mass="60889">MATVARDFGRHEGRGAHSGENSLRDNKISRRRQTAPRRVERFTMATTILTAEGATRRTETTAKATYAPLVVLALAQIGTSSDSAAMNLATASLVGTLGATLDDIQMATTLFSLIAGAFMIAGGLIGVTIGLRRTLAIGLSLAALGEITAALSPAIFSFTWGGRVVTGLGVCLVTPSVLGLVAALYQGRQRAIAFGTIAGAAALSTLSPLILGIVMDSSGFRLTFAIMAAYFVVVLCCARLIPRTPASGGHTHFDVAGTVVAALGMGLVLFGVAHLSDWGIASPQKLCPFTLCGLPPTLPAIVVGLVLLGLLVPTERRAQRRGNPLIPRAFVTSPSVRAGLSAVALPFFYMGAVGILATPYLQLVTGFTALQTGMLSLLSGIPMFLLATFLPKLAPHLSSRLIIRVGFIAIACACGLMALGVQQHGVTTALFGGMALGGFGVGAVNSQANNAVACAVTREEAEQSGGIQGAARSIGLALGTALAGTFLLLTMAGGFASQAASAGIDQSYVGPAAETASTLMSDSAFSDEARAWGADAAQVDKLVDVKASAQADAMRLSFGALGLLMAAGLLTTRHLVETAAPRAEQDKAKARRPR</sequence>
<keyword evidence="3 7" id="KW-0812">Transmembrane</keyword>
<feature type="transmembrane region" description="Helical" evidence="7">
    <location>
        <begin position="192"/>
        <end position="214"/>
    </location>
</feature>
<dbReference type="InterPro" id="IPR011701">
    <property type="entry name" value="MFS"/>
</dbReference>
<keyword evidence="2" id="KW-0813">Transport</keyword>
<evidence type="ECO:0000313" key="9">
    <source>
        <dbReference type="EMBL" id="RDC46406.1"/>
    </source>
</evidence>
<accession>A0A369P5T8</accession>
<dbReference type="PANTHER" id="PTHR42718">
    <property type="entry name" value="MAJOR FACILITATOR SUPERFAMILY MULTIDRUG TRANSPORTER MFSC"/>
    <property type="match status" value="1"/>
</dbReference>
<feature type="transmembrane region" description="Helical" evidence="7">
    <location>
        <begin position="110"/>
        <end position="131"/>
    </location>
</feature>
<evidence type="ECO:0000313" key="10">
    <source>
        <dbReference type="Proteomes" id="UP000253805"/>
    </source>
</evidence>
<feature type="transmembrane region" description="Helical" evidence="7">
    <location>
        <begin position="253"/>
        <end position="276"/>
    </location>
</feature>
<dbReference type="EMBL" id="PPUT01000003">
    <property type="protein sequence ID" value="RDC46406.1"/>
    <property type="molecule type" value="Genomic_DNA"/>
</dbReference>
<evidence type="ECO:0000256" key="2">
    <source>
        <dbReference type="ARBA" id="ARBA00022448"/>
    </source>
</evidence>
<evidence type="ECO:0000259" key="8">
    <source>
        <dbReference type="PROSITE" id="PS50850"/>
    </source>
</evidence>
<dbReference type="PANTHER" id="PTHR42718:SF9">
    <property type="entry name" value="MAJOR FACILITATOR SUPERFAMILY MULTIDRUG TRANSPORTER MFSC"/>
    <property type="match status" value="1"/>
</dbReference>
<feature type="transmembrane region" description="Helical" evidence="7">
    <location>
        <begin position="138"/>
        <end position="158"/>
    </location>
</feature>
<feature type="transmembrane region" description="Helical" evidence="7">
    <location>
        <begin position="164"/>
        <end position="185"/>
    </location>
</feature>
<proteinExistence type="predicted"/>
<dbReference type="InterPro" id="IPR036259">
    <property type="entry name" value="MFS_trans_sf"/>
</dbReference>
<dbReference type="Pfam" id="PF07690">
    <property type="entry name" value="MFS_1"/>
    <property type="match status" value="1"/>
</dbReference>
<comment type="caution">
    <text evidence="9">The sequence shown here is derived from an EMBL/GenBank/DDBJ whole genome shotgun (WGS) entry which is preliminary data.</text>
</comment>
<dbReference type="Proteomes" id="UP000253805">
    <property type="component" value="Unassembled WGS sequence"/>
</dbReference>